<feature type="compositionally biased region" description="Basic residues" evidence="6">
    <location>
        <begin position="42"/>
        <end position="56"/>
    </location>
</feature>
<feature type="region of interest" description="Disordered" evidence="6">
    <location>
        <begin position="469"/>
        <end position="581"/>
    </location>
</feature>
<protein>
    <recommendedName>
        <fullName evidence="8">Ras-related protein Rab</fullName>
    </recommendedName>
</protein>
<dbReference type="GO" id="GO:0008333">
    <property type="term" value="P:endosome to lysosome transport"/>
    <property type="evidence" value="ECO:0007669"/>
    <property type="project" value="TreeGrafter"/>
</dbReference>
<dbReference type="GO" id="GO:0005770">
    <property type="term" value="C:late endosome"/>
    <property type="evidence" value="ECO:0007669"/>
    <property type="project" value="TreeGrafter"/>
</dbReference>
<comment type="similarity">
    <text evidence="1">Belongs to the small GTPase superfamily. Rab family.</text>
</comment>
<dbReference type="FunFam" id="3.40.50.300:FF:000222">
    <property type="entry name" value="RAB32, member RAS oncogene family"/>
    <property type="match status" value="1"/>
</dbReference>
<dbReference type="VEuPathDB" id="VectorBase:AFUN005040"/>
<evidence type="ECO:0000256" key="6">
    <source>
        <dbReference type="SAM" id="MobiDB-lite"/>
    </source>
</evidence>
<feature type="compositionally biased region" description="Low complexity" evidence="6">
    <location>
        <begin position="510"/>
        <end position="526"/>
    </location>
</feature>
<proteinExistence type="inferred from homology"/>
<dbReference type="PANTHER" id="PTHR47981:SF39">
    <property type="entry name" value="RAS-RELATED PROTEIN RAB"/>
    <property type="match status" value="1"/>
</dbReference>
<feature type="compositionally biased region" description="Basic residues" evidence="6">
    <location>
        <begin position="155"/>
        <end position="164"/>
    </location>
</feature>
<reference evidence="7" key="1">
    <citation type="submission" date="2020-05" db="UniProtKB">
        <authorList>
            <consortium name="EnsemblMetazoa"/>
        </authorList>
    </citation>
    <scope>IDENTIFICATION</scope>
    <source>
        <strain evidence="7">FUMOZ</strain>
    </source>
</reference>
<dbReference type="GO" id="GO:0005764">
    <property type="term" value="C:lysosome"/>
    <property type="evidence" value="ECO:0007669"/>
    <property type="project" value="TreeGrafter"/>
</dbReference>
<dbReference type="PANTHER" id="PTHR47981">
    <property type="entry name" value="RAB FAMILY"/>
    <property type="match status" value="1"/>
</dbReference>
<evidence type="ECO:0000256" key="5">
    <source>
        <dbReference type="ARBA" id="ARBA00023289"/>
    </source>
</evidence>
<dbReference type="PROSITE" id="PS51421">
    <property type="entry name" value="RAS"/>
    <property type="match status" value="1"/>
</dbReference>
<dbReference type="Pfam" id="PF00071">
    <property type="entry name" value="Ras"/>
    <property type="match status" value="1"/>
</dbReference>
<dbReference type="GO" id="GO:0045335">
    <property type="term" value="C:phagocytic vesicle"/>
    <property type="evidence" value="ECO:0007669"/>
    <property type="project" value="TreeGrafter"/>
</dbReference>
<dbReference type="InterPro" id="IPR005225">
    <property type="entry name" value="Small_GTP-bd"/>
</dbReference>
<dbReference type="Gene3D" id="3.40.50.300">
    <property type="entry name" value="P-loop containing nucleotide triphosphate hydrolases"/>
    <property type="match status" value="1"/>
</dbReference>
<dbReference type="SMART" id="SM00174">
    <property type="entry name" value="RHO"/>
    <property type="match status" value="1"/>
</dbReference>
<keyword evidence="3" id="KW-0342">GTP-binding</keyword>
<keyword evidence="5" id="KW-0636">Prenylation</keyword>
<dbReference type="NCBIfam" id="TIGR00231">
    <property type="entry name" value="small_GTP"/>
    <property type="match status" value="1"/>
</dbReference>
<dbReference type="PROSITE" id="PS51417">
    <property type="entry name" value="ARF"/>
    <property type="match status" value="1"/>
</dbReference>
<dbReference type="InterPro" id="IPR030697">
    <property type="entry name" value="Rab29/Rab38/Rab32"/>
</dbReference>
<evidence type="ECO:0000313" key="7">
    <source>
        <dbReference type="EnsemblMetazoa" id="AFUN005040-PA"/>
    </source>
</evidence>
<dbReference type="PRINTS" id="PR00449">
    <property type="entry name" value="RASTRNSFRMNG"/>
</dbReference>
<dbReference type="VEuPathDB" id="VectorBase:AFUN2_008140"/>
<dbReference type="SMART" id="SM00173">
    <property type="entry name" value="RAS"/>
    <property type="match status" value="1"/>
</dbReference>
<dbReference type="EnsemblMetazoa" id="AFUN005040-RA">
    <property type="protein sequence ID" value="AFUN005040-PA"/>
    <property type="gene ID" value="AFUN005040"/>
</dbReference>
<dbReference type="SUPFAM" id="SSF52540">
    <property type="entry name" value="P-loop containing nucleoside triphosphate hydrolases"/>
    <property type="match status" value="1"/>
</dbReference>
<dbReference type="InterPro" id="IPR027417">
    <property type="entry name" value="P-loop_NTPase"/>
</dbReference>
<sequence>MAQSPASRRLTRDESEDSPVEFVVVESDVSMSDAGLSTPEKKPKKKRSGLSFKKLRSNAQKLIPKRGRKDASAKSSETSSLGGDSGVVSGGTDELLPATPSPPPPDSPTATETSFDTVLKSTESLPAIKEDPVREAALLGARSDEDMLLEGKDKQRQKKARKPSRAASFMKKLAGRAKSSKVAPNPEGSPTVGGASEGDEISSGTLETPLSIKRQTPEGAMFISGTELYQDGDRDDGTSVDPPSPVLVRQLDAEPTALRAKRTEMKITLTRSLAKPTTIETSLDDEDTDANGIRSNDGDKSNGLNVARNAFAENRELAIDSKPISSDSVNVPSPRVSIGFEQSPQLIAAIRTQQSSSSTSSVDARLSSLLSGDYIAEINKFSIENITNAGAGLVAGGGGGGGGGVAGEGAADLPPLPQPRASLSIRERFFQQPVVTGESGPATNLNSQDIAPPSSIVVDEEIDGFMRKARGASSATGSGGTARSKGGSKSPATVDKPTAGVAGGQQQDLSSSSSSSSTSASKAASTVRTQEAAKPYQLGNSLKNPNNSGFKSIEQQRELQQQPADQQQQGPVPVNVGVDGKGDIAEKQDEEQGDSIPTEPAIVFDIGTQVRPDRTSSIVNPAGGRSVAATLAVPSAGLDSGAQSGTFASIGSNSRSLDELIGVGGGGSYDDNSQNNISEGSLRRIAYVEQPTFYTPEEEELLTGKPPRSSSSLLSSALESGEYSLESEDYLESKMSPHGDLLLEKGASDQSATMATGQAEKREHLYKILVIGELGTGKTSFIKRYVHQFFSQNYRATIGVDFALKVLNWDQNTIIRLQLWDIAGQERFGNMTRVYYKEAVGAFIVFDVTRSATFDAVIKWKNDLDSKVQLPDGKPIPCILLANKSDQQKQGIVTTPAKLDEYVKEHGFAGWFETSAKENVNIEEAAKSLVNKILMNDKLLNTGEVMDSERFGLVGAKTDTSQKKSCSC</sequence>
<feature type="compositionally biased region" description="Low complexity" evidence="6">
    <location>
        <begin position="471"/>
        <end position="490"/>
    </location>
</feature>
<dbReference type="PROSITE" id="PS51419">
    <property type="entry name" value="RAB"/>
    <property type="match status" value="1"/>
</dbReference>
<dbReference type="AlphaFoldDB" id="A0A182RFQ8"/>
<dbReference type="InterPro" id="IPR001806">
    <property type="entry name" value="Small_GTPase"/>
</dbReference>
<feature type="compositionally biased region" description="Polar residues" evidence="6">
    <location>
        <begin position="538"/>
        <end position="550"/>
    </location>
</feature>
<evidence type="ECO:0000256" key="4">
    <source>
        <dbReference type="ARBA" id="ARBA00023288"/>
    </source>
</evidence>
<keyword evidence="4" id="KW-0449">Lipoprotein</keyword>
<dbReference type="SMART" id="SM00176">
    <property type="entry name" value="RAN"/>
    <property type="match status" value="1"/>
</dbReference>
<evidence type="ECO:0000256" key="1">
    <source>
        <dbReference type="ARBA" id="ARBA00006270"/>
    </source>
</evidence>
<evidence type="ECO:0008006" key="8">
    <source>
        <dbReference type="Google" id="ProtNLM"/>
    </source>
</evidence>
<evidence type="ECO:0000256" key="2">
    <source>
        <dbReference type="ARBA" id="ARBA00022741"/>
    </source>
</evidence>
<feature type="region of interest" description="Disordered" evidence="6">
    <location>
        <begin position="1"/>
        <end position="246"/>
    </location>
</feature>
<dbReference type="GO" id="GO:0090385">
    <property type="term" value="P:phagosome-lysosome fusion"/>
    <property type="evidence" value="ECO:0007669"/>
    <property type="project" value="TreeGrafter"/>
</dbReference>
<feature type="region of interest" description="Disordered" evidence="6">
    <location>
        <begin position="400"/>
        <end position="419"/>
    </location>
</feature>
<name>A0A182RFQ8_ANOFN</name>
<dbReference type="GO" id="GO:0005525">
    <property type="term" value="F:GTP binding"/>
    <property type="evidence" value="ECO:0007669"/>
    <property type="project" value="UniProtKB-KW"/>
</dbReference>
<dbReference type="STRING" id="62324.A0A182RFQ8"/>
<accession>A0A182RFQ8</accession>
<dbReference type="CDD" id="cd04107">
    <property type="entry name" value="Rab32_Rab38"/>
    <property type="match status" value="1"/>
</dbReference>
<dbReference type="SMART" id="SM00175">
    <property type="entry name" value="RAB"/>
    <property type="match status" value="1"/>
</dbReference>
<feature type="compositionally biased region" description="Low complexity" evidence="6">
    <location>
        <begin position="558"/>
        <end position="578"/>
    </location>
</feature>
<keyword evidence="2" id="KW-0547">Nucleotide-binding</keyword>
<feature type="region of interest" description="Disordered" evidence="6">
    <location>
        <begin position="278"/>
        <end position="302"/>
    </location>
</feature>
<dbReference type="GO" id="GO:0005802">
    <property type="term" value="C:trans-Golgi network"/>
    <property type="evidence" value="ECO:0007669"/>
    <property type="project" value="InterPro"/>
</dbReference>
<organism evidence="7">
    <name type="scientific">Anopheles funestus</name>
    <name type="common">African malaria mosquito</name>
    <dbReference type="NCBI Taxonomy" id="62324"/>
    <lineage>
        <taxon>Eukaryota</taxon>
        <taxon>Metazoa</taxon>
        <taxon>Ecdysozoa</taxon>
        <taxon>Arthropoda</taxon>
        <taxon>Hexapoda</taxon>
        <taxon>Insecta</taxon>
        <taxon>Pterygota</taxon>
        <taxon>Neoptera</taxon>
        <taxon>Endopterygota</taxon>
        <taxon>Diptera</taxon>
        <taxon>Nematocera</taxon>
        <taxon>Culicoidea</taxon>
        <taxon>Culicidae</taxon>
        <taxon>Anophelinae</taxon>
        <taxon>Anopheles</taxon>
    </lineage>
</organism>
<feature type="compositionally biased region" description="Polar residues" evidence="6">
    <location>
        <begin position="114"/>
        <end position="124"/>
    </location>
</feature>
<dbReference type="GO" id="GO:0003924">
    <property type="term" value="F:GTPase activity"/>
    <property type="evidence" value="ECO:0007669"/>
    <property type="project" value="InterPro"/>
</dbReference>
<feature type="compositionally biased region" description="Basic and acidic residues" evidence="6">
    <location>
        <begin position="142"/>
        <end position="154"/>
    </location>
</feature>
<evidence type="ECO:0000256" key="3">
    <source>
        <dbReference type="ARBA" id="ARBA00023134"/>
    </source>
</evidence>